<dbReference type="GeneID" id="70129407"/>
<name>A0A9P8ZTU3_9PEZI</name>
<dbReference type="SUPFAM" id="SSF51735">
    <property type="entry name" value="NAD(P)-binding Rossmann-fold domains"/>
    <property type="match status" value="1"/>
</dbReference>
<evidence type="ECO:0000256" key="1">
    <source>
        <dbReference type="ARBA" id="ARBA00006484"/>
    </source>
</evidence>
<keyword evidence="3" id="KW-0560">Oxidoreductase</keyword>
<dbReference type="InterPro" id="IPR002347">
    <property type="entry name" value="SDR_fam"/>
</dbReference>
<reference evidence="5" key="1">
    <citation type="journal article" date="2021" name="Nat. Commun.">
        <title>Genetic determinants of endophytism in the Arabidopsis root mycobiome.</title>
        <authorList>
            <person name="Mesny F."/>
            <person name="Miyauchi S."/>
            <person name="Thiergart T."/>
            <person name="Pickel B."/>
            <person name="Atanasova L."/>
            <person name="Karlsson M."/>
            <person name="Huettel B."/>
            <person name="Barry K.W."/>
            <person name="Haridas S."/>
            <person name="Chen C."/>
            <person name="Bauer D."/>
            <person name="Andreopoulos W."/>
            <person name="Pangilinan J."/>
            <person name="LaButti K."/>
            <person name="Riley R."/>
            <person name="Lipzen A."/>
            <person name="Clum A."/>
            <person name="Drula E."/>
            <person name="Henrissat B."/>
            <person name="Kohler A."/>
            <person name="Grigoriev I.V."/>
            <person name="Martin F.M."/>
            <person name="Hacquard S."/>
        </authorList>
    </citation>
    <scope>NUCLEOTIDE SEQUENCE</scope>
    <source>
        <strain evidence="5">MPI-SDFR-AT-0073</strain>
    </source>
</reference>
<comment type="similarity">
    <text evidence="1 4">Belongs to the short-chain dehydrogenases/reductases (SDR) family.</text>
</comment>
<evidence type="ECO:0000313" key="6">
    <source>
        <dbReference type="Proteomes" id="UP000758603"/>
    </source>
</evidence>
<dbReference type="Pfam" id="PF00106">
    <property type="entry name" value="adh_short"/>
    <property type="match status" value="1"/>
</dbReference>
<evidence type="ECO:0000256" key="4">
    <source>
        <dbReference type="RuleBase" id="RU000363"/>
    </source>
</evidence>
<gene>
    <name evidence="5" type="ORF">BKA67DRAFT_538731</name>
</gene>
<comment type="caution">
    <text evidence="5">The sequence shown here is derived from an EMBL/GenBank/DDBJ whole genome shotgun (WGS) entry which is preliminary data.</text>
</comment>
<dbReference type="EMBL" id="JAGPXC010000007">
    <property type="protein sequence ID" value="KAH6648712.1"/>
    <property type="molecule type" value="Genomic_DNA"/>
</dbReference>
<keyword evidence="6" id="KW-1185">Reference proteome</keyword>
<dbReference type="GO" id="GO:0016616">
    <property type="term" value="F:oxidoreductase activity, acting on the CH-OH group of donors, NAD or NADP as acceptor"/>
    <property type="evidence" value="ECO:0007669"/>
    <property type="project" value="TreeGrafter"/>
</dbReference>
<evidence type="ECO:0000256" key="2">
    <source>
        <dbReference type="ARBA" id="ARBA00022857"/>
    </source>
</evidence>
<dbReference type="PANTHER" id="PTHR44229">
    <property type="entry name" value="15-HYDROXYPROSTAGLANDIN DEHYDROGENASE [NAD(+)]"/>
    <property type="match status" value="1"/>
</dbReference>
<dbReference type="OrthoDB" id="5296at2759"/>
<dbReference type="Gene3D" id="3.40.50.720">
    <property type="entry name" value="NAD(P)-binding Rossmann-like Domain"/>
    <property type="match status" value="1"/>
</dbReference>
<dbReference type="PANTHER" id="PTHR44229:SF4">
    <property type="entry name" value="15-HYDROXYPROSTAGLANDIN DEHYDROGENASE [NAD(+)]"/>
    <property type="match status" value="1"/>
</dbReference>
<protein>
    <submittedName>
        <fullName evidence="5">Uncharacterized protein</fullName>
    </submittedName>
</protein>
<keyword evidence="2" id="KW-0521">NADP</keyword>
<dbReference type="PROSITE" id="PS00061">
    <property type="entry name" value="ADH_SHORT"/>
    <property type="match status" value="1"/>
</dbReference>
<dbReference type="GO" id="GO:0005737">
    <property type="term" value="C:cytoplasm"/>
    <property type="evidence" value="ECO:0007669"/>
    <property type="project" value="TreeGrafter"/>
</dbReference>
<accession>A0A9P8ZTU3</accession>
<dbReference type="PRINTS" id="PR00080">
    <property type="entry name" value="SDRFAMILY"/>
</dbReference>
<dbReference type="InterPro" id="IPR020904">
    <property type="entry name" value="Sc_DH/Rdtase_CS"/>
</dbReference>
<evidence type="ECO:0000313" key="5">
    <source>
        <dbReference type="EMBL" id="KAH6648712.1"/>
    </source>
</evidence>
<evidence type="ECO:0000256" key="3">
    <source>
        <dbReference type="ARBA" id="ARBA00023002"/>
    </source>
</evidence>
<organism evidence="5 6">
    <name type="scientific">Truncatella angustata</name>
    <dbReference type="NCBI Taxonomy" id="152316"/>
    <lineage>
        <taxon>Eukaryota</taxon>
        <taxon>Fungi</taxon>
        <taxon>Dikarya</taxon>
        <taxon>Ascomycota</taxon>
        <taxon>Pezizomycotina</taxon>
        <taxon>Sordariomycetes</taxon>
        <taxon>Xylariomycetidae</taxon>
        <taxon>Amphisphaeriales</taxon>
        <taxon>Sporocadaceae</taxon>
        <taxon>Truncatella</taxon>
    </lineage>
</organism>
<dbReference type="PRINTS" id="PR00081">
    <property type="entry name" value="GDHRDH"/>
</dbReference>
<dbReference type="RefSeq" id="XP_045955219.1">
    <property type="nucleotide sequence ID" value="XM_046100515.1"/>
</dbReference>
<dbReference type="Proteomes" id="UP000758603">
    <property type="component" value="Unassembled WGS sequence"/>
</dbReference>
<sequence length="307" mass="33752">MSWDLKGKFAIVTGAGSGINHAFAEELLNAGTSVIFADVALRPEAEATLAKFPHPSKDGGASAIYHKMDQSDWSQISETWEFALKTFGKVDLLCPGAGIWEPPSSSFWHAPGISPLAKDDPKGSGYKIFAVNVEGPIRFAQIAIDYWLENKIAGNLIFVSSQSAYLPTIGTPLYNAGKGALTTFTQSLAQLKARLNIRVTAMCPSVTFTPATQQDYCKAKIRDFDMNMTSTECAKVMIRMVSEEEFGNGDVVEAMQFGKEKSDVRVRKIPFHTLLPEIDFDGEFSGKNIMAEEEKIYEQLKTKGMRP</sequence>
<proteinExistence type="inferred from homology"/>
<dbReference type="InterPro" id="IPR036291">
    <property type="entry name" value="NAD(P)-bd_dom_sf"/>
</dbReference>
<dbReference type="AlphaFoldDB" id="A0A9P8ZTU3"/>